<evidence type="ECO:0000313" key="3">
    <source>
        <dbReference type="EMBL" id="CAH9081027.1"/>
    </source>
</evidence>
<feature type="compositionally biased region" description="Polar residues" evidence="1">
    <location>
        <begin position="1"/>
        <end position="10"/>
    </location>
</feature>
<dbReference type="Proteomes" id="UP001152484">
    <property type="component" value="Unassembled WGS sequence"/>
</dbReference>
<name>A0A9P0YZ98_CUSEU</name>
<evidence type="ECO:0000256" key="1">
    <source>
        <dbReference type="SAM" id="MobiDB-lite"/>
    </source>
</evidence>
<dbReference type="EMBL" id="CAMAPE010000014">
    <property type="protein sequence ID" value="CAH9081027.1"/>
    <property type="molecule type" value="Genomic_DNA"/>
</dbReference>
<feature type="region of interest" description="Disordered" evidence="1">
    <location>
        <begin position="399"/>
        <end position="451"/>
    </location>
</feature>
<reference evidence="3" key="1">
    <citation type="submission" date="2022-07" db="EMBL/GenBank/DDBJ databases">
        <authorList>
            <person name="Macas J."/>
            <person name="Novak P."/>
            <person name="Neumann P."/>
        </authorList>
    </citation>
    <scope>NUCLEOTIDE SEQUENCE</scope>
</reference>
<evidence type="ECO:0000259" key="2">
    <source>
        <dbReference type="Pfam" id="PF04195"/>
    </source>
</evidence>
<feature type="region of interest" description="Disordered" evidence="1">
    <location>
        <begin position="1"/>
        <end position="23"/>
    </location>
</feature>
<feature type="region of interest" description="Disordered" evidence="1">
    <location>
        <begin position="86"/>
        <end position="134"/>
    </location>
</feature>
<dbReference type="AlphaFoldDB" id="A0A9P0YZ98"/>
<protein>
    <recommendedName>
        <fullName evidence="2">Transposase (putative) gypsy type domain-containing protein</fullName>
    </recommendedName>
</protein>
<dbReference type="PANTHER" id="PTHR31099:SF28">
    <property type="entry name" value="F5J5.12"/>
    <property type="match status" value="1"/>
</dbReference>
<sequence length="718" mass="77469">MSSQSDSQDISGEPSVEMVTCSDVESSSVEFSAAGDAAVAMEVEKDLQAEVEAEGFEQENEDEELALAVQTAEQEEERERLKVTVAIPPPRGAGEASSSRPLDPTPISVAPGKKNKTKAAPRKKQAAVDAGRPVGIPEGHSFLNTAALELKTKASPAEYQSTQMLVGPSARVVEPRADDLLRYAPEGCFAAHTLSVEMGLRFPLHPFLLEYLRFVGLAPCQLTPNSHSYVAGFLSLCQSRGVEPTLDQFFMSFNLCRGGHSNAEGFANLQQVPEFRLFDDVPSSHKGWKERFCYIRLEENPFPAQLRNSFRRHPKVGSAALEKNGKVLAKKPEGSDKHVKIREVTLPEDLLNLGFRQFRPRGSSDERYPPLDRVFEGAGGSNMDVGSLFALKNAKGRKKASAGAPSREGPSQTVGAAAGAGGSKGSGPFKKKVAGKGAEPPAKKPKTAAPTKQPITDVVVIVDEGHASASTPQEQINQEFFGRERLEAIVPKGASVLEGSLNPSALMSQMLPSADRLALTRLDEGPLEAKVLLNAASAFMGLCEHLRRVDQMREAKGAVEGEAALLRKKLVEAEDSLRLATDGMEQRLQAARAEGVNEGLARAGEAAAEAARIAADEARAAQEEAVSKAREDAVASFVAEGWKAEDRREWLASVVGASVDEWVGGPGKMWLAERGDSYYQGGEFFTQRLIYRKLAKHFQVAPEEFRPEAYGLPPPSQM</sequence>
<gene>
    <name evidence="3" type="ORF">CEURO_LOCUS7689</name>
</gene>
<keyword evidence="4" id="KW-1185">Reference proteome</keyword>
<dbReference type="Pfam" id="PF04195">
    <property type="entry name" value="Transposase_28"/>
    <property type="match status" value="1"/>
</dbReference>
<comment type="caution">
    <text evidence="3">The sequence shown here is derived from an EMBL/GenBank/DDBJ whole genome shotgun (WGS) entry which is preliminary data.</text>
</comment>
<feature type="domain" description="Transposase (putative) gypsy type" evidence="2">
    <location>
        <begin position="196"/>
        <end position="256"/>
    </location>
</feature>
<dbReference type="InterPro" id="IPR007321">
    <property type="entry name" value="Transposase_28"/>
</dbReference>
<evidence type="ECO:0000313" key="4">
    <source>
        <dbReference type="Proteomes" id="UP001152484"/>
    </source>
</evidence>
<proteinExistence type="predicted"/>
<dbReference type="PANTHER" id="PTHR31099">
    <property type="entry name" value="OS06G0165300 PROTEIN"/>
    <property type="match status" value="1"/>
</dbReference>
<organism evidence="3 4">
    <name type="scientific">Cuscuta europaea</name>
    <name type="common">European dodder</name>
    <dbReference type="NCBI Taxonomy" id="41803"/>
    <lineage>
        <taxon>Eukaryota</taxon>
        <taxon>Viridiplantae</taxon>
        <taxon>Streptophyta</taxon>
        <taxon>Embryophyta</taxon>
        <taxon>Tracheophyta</taxon>
        <taxon>Spermatophyta</taxon>
        <taxon>Magnoliopsida</taxon>
        <taxon>eudicotyledons</taxon>
        <taxon>Gunneridae</taxon>
        <taxon>Pentapetalae</taxon>
        <taxon>asterids</taxon>
        <taxon>lamiids</taxon>
        <taxon>Solanales</taxon>
        <taxon>Convolvulaceae</taxon>
        <taxon>Cuscuteae</taxon>
        <taxon>Cuscuta</taxon>
        <taxon>Cuscuta subgen. Cuscuta</taxon>
    </lineage>
</organism>
<accession>A0A9P0YZ98</accession>
<feature type="compositionally biased region" description="Basic residues" evidence="1">
    <location>
        <begin position="113"/>
        <end position="125"/>
    </location>
</feature>